<evidence type="ECO:0000256" key="2">
    <source>
        <dbReference type="ARBA" id="ARBA00022692"/>
    </source>
</evidence>
<feature type="transmembrane region" description="Helical" evidence="5">
    <location>
        <begin position="426"/>
        <end position="445"/>
    </location>
</feature>
<reference evidence="8" key="1">
    <citation type="submission" date="2022-11" db="UniProtKB">
        <authorList>
            <consortium name="WormBaseParasite"/>
        </authorList>
    </citation>
    <scope>IDENTIFICATION</scope>
</reference>
<dbReference type="InterPro" id="IPR039421">
    <property type="entry name" value="Type_1_exporter"/>
</dbReference>
<evidence type="ECO:0000256" key="4">
    <source>
        <dbReference type="ARBA" id="ARBA00023136"/>
    </source>
</evidence>
<evidence type="ECO:0000256" key="3">
    <source>
        <dbReference type="ARBA" id="ARBA00022989"/>
    </source>
</evidence>
<dbReference type="PANTHER" id="PTHR24221">
    <property type="entry name" value="ATP-BINDING CASSETTE SUB-FAMILY B"/>
    <property type="match status" value="1"/>
</dbReference>
<comment type="subcellular location">
    <subcellularLocation>
        <location evidence="1">Membrane</location>
        <topology evidence="1">Multi-pass membrane protein</topology>
    </subcellularLocation>
</comment>
<keyword evidence="4 5" id="KW-0472">Membrane</keyword>
<dbReference type="PROSITE" id="PS50929">
    <property type="entry name" value="ABC_TM1F"/>
    <property type="match status" value="2"/>
</dbReference>
<feature type="transmembrane region" description="Helical" evidence="5">
    <location>
        <begin position="76"/>
        <end position="100"/>
    </location>
</feature>
<dbReference type="InterPro" id="IPR036640">
    <property type="entry name" value="ABC1_TM_sf"/>
</dbReference>
<dbReference type="Pfam" id="PF00664">
    <property type="entry name" value="ABC_membrane"/>
    <property type="match status" value="2"/>
</dbReference>
<dbReference type="Gene3D" id="1.20.1560.10">
    <property type="entry name" value="ABC transporter type 1, transmembrane domain"/>
    <property type="match status" value="2"/>
</dbReference>
<evidence type="ECO:0000313" key="8">
    <source>
        <dbReference type="WBParaSite" id="PSU_v2.g14792.t1"/>
    </source>
</evidence>
<dbReference type="AlphaFoldDB" id="A0A914YBC9"/>
<feature type="transmembrane region" description="Helical" evidence="5">
    <location>
        <begin position="168"/>
        <end position="187"/>
    </location>
</feature>
<dbReference type="PANTHER" id="PTHR24221:SF503">
    <property type="entry name" value="MITOCHONDRIAL POTASSIUM CHANNEL ATP-BINDING SUBUNIT"/>
    <property type="match status" value="1"/>
</dbReference>
<feature type="transmembrane region" description="Helical" evidence="5">
    <location>
        <begin position="326"/>
        <end position="349"/>
    </location>
</feature>
<dbReference type="Proteomes" id="UP000887577">
    <property type="component" value="Unplaced"/>
</dbReference>
<feature type="transmembrane region" description="Helical" evidence="5">
    <location>
        <begin position="135"/>
        <end position="162"/>
    </location>
</feature>
<keyword evidence="2 5" id="KW-0812">Transmembrane</keyword>
<proteinExistence type="predicted"/>
<feature type="transmembrane region" description="Helical" evidence="5">
    <location>
        <begin position="402"/>
        <end position="420"/>
    </location>
</feature>
<dbReference type="SUPFAM" id="SSF90123">
    <property type="entry name" value="ABC transporter transmembrane region"/>
    <property type="match status" value="2"/>
</dbReference>
<feature type="transmembrane region" description="Helical" evidence="5">
    <location>
        <begin position="283"/>
        <end position="306"/>
    </location>
</feature>
<organism evidence="7 8">
    <name type="scientific">Panagrolaimus superbus</name>
    <dbReference type="NCBI Taxonomy" id="310955"/>
    <lineage>
        <taxon>Eukaryota</taxon>
        <taxon>Metazoa</taxon>
        <taxon>Ecdysozoa</taxon>
        <taxon>Nematoda</taxon>
        <taxon>Chromadorea</taxon>
        <taxon>Rhabditida</taxon>
        <taxon>Tylenchina</taxon>
        <taxon>Panagrolaimomorpha</taxon>
        <taxon>Panagrolaimoidea</taxon>
        <taxon>Panagrolaimidae</taxon>
        <taxon>Panagrolaimus</taxon>
    </lineage>
</organism>
<protein>
    <submittedName>
        <fullName evidence="8">ABC transmembrane type-1 domain-containing protein</fullName>
    </submittedName>
</protein>
<keyword evidence="7" id="KW-1185">Reference proteome</keyword>
<name>A0A914YBC9_9BILA</name>
<dbReference type="InterPro" id="IPR011527">
    <property type="entry name" value="ABC1_TM_dom"/>
</dbReference>
<keyword evidence="3 5" id="KW-1133">Transmembrane helix</keyword>
<feature type="domain" description="ABC transmembrane type-1" evidence="6">
    <location>
        <begin position="285"/>
        <end position="569"/>
    </location>
</feature>
<feature type="domain" description="ABC transmembrane type-1" evidence="6">
    <location>
        <begin position="30"/>
        <end position="183"/>
    </location>
</feature>
<dbReference type="GO" id="GO:0016020">
    <property type="term" value="C:membrane"/>
    <property type="evidence" value="ECO:0007669"/>
    <property type="project" value="UniProtKB-SubCell"/>
</dbReference>
<evidence type="ECO:0000313" key="7">
    <source>
        <dbReference type="Proteomes" id="UP000887577"/>
    </source>
</evidence>
<dbReference type="GO" id="GO:0140359">
    <property type="term" value="F:ABC-type transporter activity"/>
    <property type="evidence" value="ECO:0007669"/>
    <property type="project" value="InterPro"/>
</dbReference>
<accession>A0A914YBC9</accession>
<dbReference type="WBParaSite" id="PSU_v2.g14792.t1">
    <property type="protein sequence ID" value="PSU_v2.g14792.t1"/>
    <property type="gene ID" value="PSU_v2.g14792"/>
</dbReference>
<sequence>MNGNSSNSHLVINASTSRNRKPSDEATFHDLCYVFESDMEKLCTALTDALPAIINSISQIVVSLLISFYFSWRLAWPITCLGIVAFLWISIFTAFGMSAIDQETELISKTFQSLTSSLSYRELCNKQYSIGIKRATFFGIVVGSMQLFLFFGMGLGALYGNWLIDEGLMYYPGLIFVIACSIIPAACKLGQIHSNWINFAAIKYVCRHVQRAKDIQSVASIFAETDIAPPNYWINIAFKRKQFLLNFLKNELKIEGEEAASFHPRNTFAFQKLKSSAFGRWKLYAIGFIFCLIFAAGPPTFTYLNGNLYEFYKPDKTKFFQDGSTISWKYLTAGIIACIGGIISTIIFAKNGEAIARKIRCAVYSDCIQRHGAALTDSIQRALLPLLTKSANNCKGAFDARLSQFSVGVFTLAFGIAYVFEKNLASAFLCSICFVIQAINQYVVFRISHIHTKRAMADKNDKGRIALIAFEQLNEVEISTSLEIIESRHDSFLSYSFEKHSSIIPIQALRYTFIFALPQVTQALAYVIGCYLVMEDLVRPVVIYKVVQTLYMSAFSISTIAQYNADVDKARLGALNLKDILTDNIDDSERTDSPSTNDHRTINIQEIL</sequence>
<evidence type="ECO:0000256" key="1">
    <source>
        <dbReference type="ARBA" id="ARBA00004141"/>
    </source>
</evidence>
<evidence type="ECO:0000259" key="6">
    <source>
        <dbReference type="PROSITE" id="PS50929"/>
    </source>
</evidence>
<dbReference type="GO" id="GO:0005524">
    <property type="term" value="F:ATP binding"/>
    <property type="evidence" value="ECO:0007669"/>
    <property type="project" value="InterPro"/>
</dbReference>
<evidence type="ECO:0000256" key="5">
    <source>
        <dbReference type="SAM" id="Phobius"/>
    </source>
</evidence>